<dbReference type="PANTHER" id="PTHR28165">
    <property type="entry name" value="NON-CLASSICAL EXPORT PROTEIN 2-RELATED"/>
    <property type="match status" value="1"/>
</dbReference>
<accession>A0A9P9DWJ9</accession>
<dbReference type="GO" id="GO:0072659">
    <property type="term" value="P:protein localization to plasma membrane"/>
    <property type="evidence" value="ECO:0007669"/>
    <property type="project" value="TreeGrafter"/>
</dbReference>
<feature type="transmembrane region" description="Helical" evidence="5">
    <location>
        <begin position="153"/>
        <end position="174"/>
    </location>
</feature>
<dbReference type="GO" id="GO:0032126">
    <property type="term" value="C:eisosome"/>
    <property type="evidence" value="ECO:0007669"/>
    <property type="project" value="TreeGrafter"/>
</dbReference>
<dbReference type="Proteomes" id="UP000700596">
    <property type="component" value="Unassembled WGS sequence"/>
</dbReference>
<proteinExistence type="predicted"/>
<dbReference type="GO" id="GO:0005886">
    <property type="term" value="C:plasma membrane"/>
    <property type="evidence" value="ECO:0007669"/>
    <property type="project" value="TreeGrafter"/>
</dbReference>
<comment type="caution">
    <text evidence="7">The sequence shown here is derived from an EMBL/GenBank/DDBJ whole genome shotgun (WGS) entry which is preliminary data.</text>
</comment>
<dbReference type="GO" id="GO:0070941">
    <property type="term" value="P:eisosome assembly"/>
    <property type="evidence" value="ECO:0007669"/>
    <property type="project" value="TreeGrafter"/>
</dbReference>
<keyword evidence="2 5" id="KW-0812">Transmembrane</keyword>
<evidence type="ECO:0000256" key="1">
    <source>
        <dbReference type="ARBA" id="ARBA00004141"/>
    </source>
</evidence>
<comment type="subcellular location">
    <subcellularLocation>
        <location evidence="1">Membrane</location>
        <topology evidence="1">Multi-pass membrane protein</topology>
    </subcellularLocation>
</comment>
<keyword evidence="3 5" id="KW-1133">Transmembrane helix</keyword>
<feature type="domain" description="MARVEL" evidence="6">
    <location>
        <begin position="7"/>
        <end position="170"/>
    </location>
</feature>
<reference evidence="7" key="1">
    <citation type="journal article" date="2021" name="Nat. Commun.">
        <title>Genetic determinants of endophytism in the Arabidopsis root mycobiome.</title>
        <authorList>
            <person name="Mesny F."/>
            <person name="Miyauchi S."/>
            <person name="Thiergart T."/>
            <person name="Pickel B."/>
            <person name="Atanasova L."/>
            <person name="Karlsson M."/>
            <person name="Huettel B."/>
            <person name="Barry K.W."/>
            <person name="Haridas S."/>
            <person name="Chen C."/>
            <person name="Bauer D."/>
            <person name="Andreopoulos W."/>
            <person name="Pangilinan J."/>
            <person name="LaButti K."/>
            <person name="Riley R."/>
            <person name="Lipzen A."/>
            <person name="Clum A."/>
            <person name="Drula E."/>
            <person name="Henrissat B."/>
            <person name="Kohler A."/>
            <person name="Grigoriev I.V."/>
            <person name="Martin F.M."/>
            <person name="Hacquard S."/>
        </authorList>
    </citation>
    <scope>NUCLEOTIDE SEQUENCE</scope>
    <source>
        <strain evidence="7">MPI-CAGE-CH-0243</strain>
    </source>
</reference>
<evidence type="ECO:0000256" key="4">
    <source>
        <dbReference type="ARBA" id="ARBA00023136"/>
    </source>
</evidence>
<gene>
    <name evidence="7" type="ORF">B0J11DRAFT_293251</name>
</gene>
<dbReference type="AlphaFoldDB" id="A0A9P9DWJ9"/>
<evidence type="ECO:0000256" key="3">
    <source>
        <dbReference type="ARBA" id="ARBA00022989"/>
    </source>
</evidence>
<evidence type="ECO:0000256" key="5">
    <source>
        <dbReference type="SAM" id="Phobius"/>
    </source>
</evidence>
<feature type="transmembrane region" description="Helical" evidence="5">
    <location>
        <begin position="41"/>
        <end position="63"/>
    </location>
</feature>
<evidence type="ECO:0000313" key="8">
    <source>
        <dbReference type="Proteomes" id="UP000700596"/>
    </source>
</evidence>
<protein>
    <submittedName>
        <fullName evidence="7">Marvel domain-containing protein</fullName>
    </submittedName>
</protein>
<keyword evidence="4 5" id="KW-0472">Membrane</keyword>
<dbReference type="PANTHER" id="PTHR28165:SF2">
    <property type="entry name" value="MARVEL DOMAIN-CONTAINING PROTEIN"/>
    <property type="match status" value="1"/>
</dbReference>
<evidence type="ECO:0000259" key="6">
    <source>
        <dbReference type="Pfam" id="PF01284"/>
    </source>
</evidence>
<sequence>MSNPIFTFALRGAQLVSAAIVFGLSVNLVQGQVHGGAPVSLGFAAFVGAASLVGALVGLAANWVDALQGIIGLGIDGILTLVNLAGGVLLAVKLKAVNCGNTNSEYMGDHIIPIDVVNAGCSLLKLAANDRKCLEWLDEKLGKYNSRCQQNTAASAFMFITVVILLVSLTLAFLRNKR</sequence>
<evidence type="ECO:0000313" key="7">
    <source>
        <dbReference type="EMBL" id="KAH7127060.1"/>
    </source>
</evidence>
<dbReference type="EMBL" id="JAGMWT010000006">
    <property type="protein sequence ID" value="KAH7127060.1"/>
    <property type="molecule type" value="Genomic_DNA"/>
</dbReference>
<feature type="transmembrane region" description="Helical" evidence="5">
    <location>
        <begin position="70"/>
        <end position="92"/>
    </location>
</feature>
<keyword evidence="8" id="KW-1185">Reference proteome</keyword>
<name>A0A9P9DWJ9_9PLEO</name>
<organism evidence="7 8">
    <name type="scientific">Dendryphion nanum</name>
    <dbReference type="NCBI Taxonomy" id="256645"/>
    <lineage>
        <taxon>Eukaryota</taxon>
        <taxon>Fungi</taxon>
        <taxon>Dikarya</taxon>
        <taxon>Ascomycota</taxon>
        <taxon>Pezizomycotina</taxon>
        <taxon>Dothideomycetes</taxon>
        <taxon>Pleosporomycetidae</taxon>
        <taxon>Pleosporales</taxon>
        <taxon>Torulaceae</taxon>
        <taxon>Dendryphion</taxon>
    </lineage>
</organism>
<dbReference type="OrthoDB" id="2017497at2759"/>
<dbReference type="InterPro" id="IPR008253">
    <property type="entry name" value="Marvel"/>
</dbReference>
<dbReference type="InterPro" id="IPR052649">
    <property type="entry name" value="NCE102-like"/>
</dbReference>
<dbReference type="Pfam" id="PF01284">
    <property type="entry name" value="MARVEL"/>
    <property type="match status" value="1"/>
</dbReference>
<evidence type="ECO:0000256" key="2">
    <source>
        <dbReference type="ARBA" id="ARBA00022692"/>
    </source>
</evidence>